<evidence type="ECO:0000256" key="4">
    <source>
        <dbReference type="ARBA" id="ARBA00012706"/>
    </source>
</evidence>
<feature type="signal peptide" evidence="10">
    <location>
        <begin position="1"/>
        <end position="19"/>
    </location>
</feature>
<evidence type="ECO:0000256" key="9">
    <source>
        <dbReference type="RuleBase" id="RU361153"/>
    </source>
</evidence>
<dbReference type="Pfam" id="PF00150">
    <property type="entry name" value="Cellulase"/>
    <property type="match status" value="1"/>
</dbReference>
<name>A0A5C3KZH9_COPMA</name>
<dbReference type="InterPro" id="IPR035971">
    <property type="entry name" value="CBD_sf"/>
</dbReference>
<evidence type="ECO:0000256" key="6">
    <source>
        <dbReference type="ARBA" id="ARBA00022729"/>
    </source>
</evidence>
<gene>
    <name evidence="12" type="ORF">FA15DRAFT_590003</name>
</gene>
<dbReference type="SUPFAM" id="SSF57180">
    <property type="entry name" value="Cellulose-binding domain"/>
    <property type="match status" value="1"/>
</dbReference>
<evidence type="ECO:0000256" key="2">
    <source>
        <dbReference type="ARBA" id="ARBA00004613"/>
    </source>
</evidence>
<comment type="subcellular location">
    <subcellularLocation>
        <location evidence="2">Secreted</location>
    </subcellularLocation>
</comment>
<feature type="chain" id="PRO_5023024988" description="mannan endo-1,4-beta-mannosidase" evidence="10">
    <location>
        <begin position="20"/>
        <end position="440"/>
    </location>
</feature>
<dbReference type="PANTHER" id="PTHR31451:SF39">
    <property type="entry name" value="MANNAN ENDO-1,4-BETA-MANNOSIDASE 1"/>
    <property type="match status" value="1"/>
</dbReference>
<dbReference type="Pfam" id="PF00734">
    <property type="entry name" value="CBM_1"/>
    <property type="match status" value="1"/>
</dbReference>
<dbReference type="AlphaFoldDB" id="A0A5C3KZH9"/>
<dbReference type="InterPro" id="IPR001547">
    <property type="entry name" value="Glyco_hydro_5"/>
</dbReference>
<evidence type="ECO:0000256" key="3">
    <source>
        <dbReference type="ARBA" id="ARBA00005641"/>
    </source>
</evidence>
<evidence type="ECO:0000256" key="10">
    <source>
        <dbReference type="SAM" id="SignalP"/>
    </source>
</evidence>
<evidence type="ECO:0000256" key="7">
    <source>
        <dbReference type="ARBA" id="ARBA00022801"/>
    </source>
</evidence>
<dbReference type="GO" id="GO:0005576">
    <property type="term" value="C:extracellular region"/>
    <property type="evidence" value="ECO:0007669"/>
    <property type="project" value="UniProtKB-SubCell"/>
</dbReference>
<protein>
    <recommendedName>
        <fullName evidence="4">mannan endo-1,4-beta-mannosidase</fullName>
        <ecNumber evidence="4">3.2.1.78</ecNumber>
    </recommendedName>
</protein>
<dbReference type="SMART" id="SM00236">
    <property type="entry name" value="fCBD"/>
    <property type="match status" value="1"/>
</dbReference>
<keyword evidence="13" id="KW-1185">Reference proteome</keyword>
<dbReference type="GO" id="GO:0046355">
    <property type="term" value="P:mannan catabolic process"/>
    <property type="evidence" value="ECO:0007669"/>
    <property type="project" value="UniProtKB-ARBA"/>
</dbReference>
<proteinExistence type="inferred from homology"/>
<dbReference type="InterPro" id="IPR045053">
    <property type="entry name" value="MAN-like"/>
</dbReference>
<feature type="domain" description="CBM1" evidence="11">
    <location>
        <begin position="20"/>
        <end position="56"/>
    </location>
</feature>
<reference evidence="12 13" key="1">
    <citation type="journal article" date="2019" name="Nat. Ecol. Evol.">
        <title>Megaphylogeny resolves global patterns of mushroom evolution.</title>
        <authorList>
            <person name="Varga T."/>
            <person name="Krizsan K."/>
            <person name="Foldi C."/>
            <person name="Dima B."/>
            <person name="Sanchez-Garcia M."/>
            <person name="Sanchez-Ramirez S."/>
            <person name="Szollosi G.J."/>
            <person name="Szarkandi J.G."/>
            <person name="Papp V."/>
            <person name="Albert L."/>
            <person name="Andreopoulos W."/>
            <person name="Angelini C."/>
            <person name="Antonin V."/>
            <person name="Barry K.W."/>
            <person name="Bougher N.L."/>
            <person name="Buchanan P."/>
            <person name="Buyck B."/>
            <person name="Bense V."/>
            <person name="Catcheside P."/>
            <person name="Chovatia M."/>
            <person name="Cooper J."/>
            <person name="Damon W."/>
            <person name="Desjardin D."/>
            <person name="Finy P."/>
            <person name="Geml J."/>
            <person name="Haridas S."/>
            <person name="Hughes K."/>
            <person name="Justo A."/>
            <person name="Karasinski D."/>
            <person name="Kautmanova I."/>
            <person name="Kiss B."/>
            <person name="Kocsube S."/>
            <person name="Kotiranta H."/>
            <person name="LaButti K.M."/>
            <person name="Lechner B.E."/>
            <person name="Liimatainen K."/>
            <person name="Lipzen A."/>
            <person name="Lukacs Z."/>
            <person name="Mihaltcheva S."/>
            <person name="Morgado L.N."/>
            <person name="Niskanen T."/>
            <person name="Noordeloos M.E."/>
            <person name="Ohm R.A."/>
            <person name="Ortiz-Santana B."/>
            <person name="Ovrebo C."/>
            <person name="Racz N."/>
            <person name="Riley R."/>
            <person name="Savchenko A."/>
            <person name="Shiryaev A."/>
            <person name="Soop K."/>
            <person name="Spirin V."/>
            <person name="Szebenyi C."/>
            <person name="Tomsovsky M."/>
            <person name="Tulloss R.E."/>
            <person name="Uehling J."/>
            <person name="Grigoriev I.V."/>
            <person name="Vagvolgyi C."/>
            <person name="Papp T."/>
            <person name="Martin F.M."/>
            <person name="Miettinen O."/>
            <person name="Hibbett D.S."/>
            <person name="Nagy L.G."/>
        </authorList>
    </citation>
    <scope>NUCLEOTIDE SEQUENCE [LARGE SCALE GENOMIC DNA]</scope>
    <source>
        <strain evidence="12 13">CBS 121175</strain>
    </source>
</reference>
<comment type="similarity">
    <text evidence="3 9">Belongs to the glycosyl hydrolase 5 (cellulase A) family.</text>
</comment>
<keyword evidence="8 9" id="KW-0326">Glycosidase</keyword>
<evidence type="ECO:0000313" key="13">
    <source>
        <dbReference type="Proteomes" id="UP000307440"/>
    </source>
</evidence>
<dbReference type="EC" id="3.2.1.78" evidence="4"/>
<dbReference type="Proteomes" id="UP000307440">
    <property type="component" value="Unassembled WGS sequence"/>
</dbReference>
<evidence type="ECO:0000256" key="8">
    <source>
        <dbReference type="ARBA" id="ARBA00023295"/>
    </source>
</evidence>
<keyword evidence="6 10" id="KW-0732">Signal</keyword>
<accession>A0A5C3KZH9</accession>
<comment type="catalytic activity">
    <reaction evidence="1">
        <text>Random hydrolysis of (1-&gt;4)-beta-D-mannosidic linkages in mannans, galactomannans and glucomannans.</text>
        <dbReference type="EC" id="3.2.1.78"/>
    </reaction>
</comment>
<dbReference type="Gene3D" id="3.20.20.80">
    <property type="entry name" value="Glycosidases"/>
    <property type="match status" value="1"/>
</dbReference>
<keyword evidence="5" id="KW-0964">Secreted</keyword>
<evidence type="ECO:0000256" key="1">
    <source>
        <dbReference type="ARBA" id="ARBA00001678"/>
    </source>
</evidence>
<dbReference type="PROSITE" id="PS51164">
    <property type="entry name" value="CBM1_2"/>
    <property type="match status" value="1"/>
</dbReference>
<dbReference type="OrthoDB" id="406631at2759"/>
<organism evidence="12 13">
    <name type="scientific">Coprinopsis marcescibilis</name>
    <name type="common">Agaric fungus</name>
    <name type="synonym">Psathyrella marcescibilis</name>
    <dbReference type="NCBI Taxonomy" id="230819"/>
    <lineage>
        <taxon>Eukaryota</taxon>
        <taxon>Fungi</taxon>
        <taxon>Dikarya</taxon>
        <taxon>Basidiomycota</taxon>
        <taxon>Agaricomycotina</taxon>
        <taxon>Agaricomycetes</taxon>
        <taxon>Agaricomycetidae</taxon>
        <taxon>Agaricales</taxon>
        <taxon>Agaricineae</taxon>
        <taxon>Psathyrellaceae</taxon>
        <taxon>Coprinopsis</taxon>
    </lineage>
</organism>
<evidence type="ECO:0000313" key="12">
    <source>
        <dbReference type="EMBL" id="TFK25725.1"/>
    </source>
</evidence>
<dbReference type="InterPro" id="IPR000254">
    <property type="entry name" value="CBD"/>
</dbReference>
<dbReference type="STRING" id="230819.A0A5C3KZH9"/>
<dbReference type="InterPro" id="IPR017853">
    <property type="entry name" value="GH"/>
</dbReference>
<dbReference type="PROSITE" id="PS00562">
    <property type="entry name" value="CBM1_1"/>
    <property type="match status" value="1"/>
</dbReference>
<dbReference type="GO" id="GO:0030248">
    <property type="term" value="F:cellulose binding"/>
    <property type="evidence" value="ECO:0007669"/>
    <property type="project" value="InterPro"/>
</dbReference>
<dbReference type="EMBL" id="ML210183">
    <property type="protein sequence ID" value="TFK25725.1"/>
    <property type="molecule type" value="Genomic_DNA"/>
</dbReference>
<dbReference type="PANTHER" id="PTHR31451">
    <property type="match status" value="1"/>
</dbReference>
<dbReference type="GO" id="GO:0016985">
    <property type="term" value="F:mannan endo-1,4-beta-mannosidase activity"/>
    <property type="evidence" value="ECO:0007669"/>
    <property type="project" value="UniProtKB-EC"/>
</dbReference>
<evidence type="ECO:0000259" key="11">
    <source>
        <dbReference type="PROSITE" id="PS51164"/>
    </source>
</evidence>
<evidence type="ECO:0000256" key="5">
    <source>
        <dbReference type="ARBA" id="ARBA00022525"/>
    </source>
</evidence>
<sequence>MKLAASLVTLAVLATSTVGQTVPPFGQCGGVGYTGGTSCQTGYICQKLNDWYSQCVTPATPIPIPTLPTATSTVSPVTPTTVPVANGFVKASGTRFVLDGQKYTVVGSNSYWVGLSGHSRDNMNRAFADIAAAGGTTVRTWGFNEVTSASGIYYQSWNGKTPTVNTGATGLQNFDQVIAAAKANNIKLIVALTNNWADYGGMDVYVRQIVGANAPHDGFYTDESVKTAFKNYIRTFVGRYANETGIFGWELANEPRCRGSTANTSGRCTPATITAWAKEISAFIKSIDPNHLVALGDEGFYNQPGAPTYPYQGGEGIDFDVNLEISTLDFGTVHMYPEHWGQTGSEINWGNQWIRDHAKSQDRVRKPVILEEYGVTTNKPAVYTQWLKTIEESGLAGDLYWQAGSRLPTGNTHDDGYTVYPDQPAYSLLRTHASALKSRA</sequence>
<keyword evidence="7 9" id="KW-0378">Hydrolase</keyword>
<dbReference type="SUPFAM" id="SSF51445">
    <property type="entry name" value="(Trans)glycosidases"/>
    <property type="match status" value="1"/>
</dbReference>